<sequence>MFWTQEGLKPRTKADDLRRASILLIVFRLIRTRRHGYRQQVITARRAGVPRYYMQEARRMTAPLSHPLPRWSSDNAYGRNPIVTGLMLLVATAEIHDYARILRTI</sequence>
<dbReference type="EMBL" id="DS028119">
    <property type="protein sequence ID" value="EEY61061.1"/>
    <property type="molecule type" value="Genomic_DNA"/>
</dbReference>
<dbReference type="Proteomes" id="UP000006643">
    <property type="component" value="Unassembled WGS sequence"/>
</dbReference>
<keyword evidence="2" id="KW-1185">Reference proteome</keyword>
<evidence type="ECO:0000313" key="2">
    <source>
        <dbReference type="Proteomes" id="UP000006643"/>
    </source>
</evidence>
<evidence type="ECO:0000313" key="1">
    <source>
        <dbReference type="EMBL" id="EEY61061.1"/>
    </source>
</evidence>
<gene>
    <name evidence="1" type="ORF">PITG_01304</name>
</gene>
<proteinExistence type="predicted"/>
<accession>D0MV65</accession>
<name>D0MV65_PHYIT</name>
<organism evidence="1 2">
    <name type="scientific">Phytophthora infestans (strain T30-4)</name>
    <name type="common">Potato late blight agent</name>
    <dbReference type="NCBI Taxonomy" id="403677"/>
    <lineage>
        <taxon>Eukaryota</taxon>
        <taxon>Sar</taxon>
        <taxon>Stramenopiles</taxon>
        <taxon>Oomycota</taxon>
        <taxon>Peronosporomycetes</taxon>
        <taxon>Peronosporales</taxon>
        <taxon>Peronosporaceae</taxon>
        <taxon>Phytophthora</taxon>
    </lineage>
</organism>
<dbReference type="KEGG" id="pif:PITG_01304"/>
<dbReference type="AlphaFoldDB" id="D0MV65"/>
<protein>
    <submittedName>
        <fullName evidence="1">Uncharacterized protein</fullName>
    </submittedName>
</protein>
<dbReference type="VEuPathDB" id="FungiDB:PITG_01304"/>
<reference evidence="2" key="1">
    <citation type="journal article" date="2009" name="Nature">
        <title>Genome sequence and analysis of the Irish potato famine pathogen Phytophthora infestans.</title>
        <authorList>
            <consortium name="The Broad Institute Genome Sequencing Platform"/>
            <person name="Haas B.J."/>
            <person name="Kamoun S."/>
            <person name="Zody M.C."/>
            <person name="Jiang R.H."/>
            <person name="Handsaker R.E."/>
            <person name="Cano L.M."/>
            <person name="Grabherr M."/>
            <person name="Kodira C.D."/>
            <person name="Raffaele S."/>
            <person name="Torto-Alalibo T."/>
            <person name="Bozkurt T.O."/>
            <person name="Ah-Fong A.M."/>
            <person name="Alvarado L."/>
            <person name="Anderson V.L."/>
            <person name="Armstrong M.R."/>
            <person name="Avrova A."/>
            <person name="Baxter L."/>
            <person name="Beynon J."/>
            <person name="Boevink P.C."/>
            <person name="Bollmann S.R."/>
            <person name="Bos J.I."/>
            <person name="Bulone V."/>
            <person name="Cai G."/>
            <person name="Cakir C."/>
            <person name="Carrington J.C."/>
            <person name="Chawner M."/>
            <person name="Conti L."/>
            <person name="Costanzo S."/>
            <person name="Ewan R."/>
            <person name="Fahlgren N."/>
            <person name="Fischbach M.A."/>
            <person name="Fugelstad J."/>
            <person name="Gilroy E.M."/>
            <person name="Gnerre S."/>
            <person name="Green P.J."/>
            <person name="Grenville-Briggs L.J."/>
            <person name="Griffith J."/>
            <person name="Grunwald N.J."/>
            <person name="Horn K."/>
            <person name="Horner N.R."/>
            <person name="Hu C.H."/>
            <person name="Huitema E."/>
            <person name="Jeong D.H."/>
            <person name="Jones A.M."/>
            <person name="Jones J.D."/>
            <person name="Jones R.W."/>
            <person name="Karlsson E.K."/>
            <person name="Kunjeti S.G."/>
            <person name="Lamour K."/>
            <person name="Liu Z."/>
            <person name="Ma L."/>
            <person name="Maclean D."/>
            <person name="Chibucos M.C."/>
            <person name="McDonald H."/>
            <person name="McWalters J."/>
            <person name="Meijer H.J."/>
            <person name="Morgan W."/>
            <person name="Morris P.F."/>
            <person name="Munro C.A."/>
            <person name="O'Neill K."/>
            <person name="Ospina-Giraldo M."/>
            <person name="Pinzon A."/>
            <person name="Pritchard L."/>
            <person name="Ramsahoye B."/>
            <person name="Ren Q."/>
            <person name="Restrepo S."/>
            <person name="Roy S."/>
            <person name="Sadanandom A."/>
            <person name="Savidor A."/>
            <person name="Schornack S."/>
            <person name="Schwartz D.C."/>
            <person name="Schumann U.D."/>
            <person name="Schwessinger B."/>
            <person name="Seyer L."/>
            <person name="Sharpe T."/>
            <person name="Silvar C."/>
            <person name="Song J."/>
            <person name="Studholme D.J."/>
            <person name="Sykes S."/>
            <person name="Thines M."/>
            <person name="van de Vondervoort P.J."/>
            <person name="Phuntumart V."/>
            <person name="Wawra S."/>
            <person name="Weide R."/>
            <person name="Win J."/>
            <person name="Young C."/>
            <person name="Zhou S."/>
            <person name="Fry W."/>
            <person name="Meyers B.C."/>
            <person name="van West P."/>
            <person name="Ristaino J."/>
            <person name="Govers F."/>
            <person name="Birch P.R."/>
            <person name="Whisson S.C."/>
            <person name="Judelson H.S."/>
            <person name="Nusbaum C."/>
        </authorList>
    </citation>
    <scope>NUCLEOTIDE SEQUENCE [LARGE SCALE GENOMIC DNA]</scope>
    <source>
        <strain evidence="2">T30-4</strain>
    </source>
</reference>
<dbReference type="HOGENOM" id="CLU_2241862_0_0_1"/>
<dbReference type="RefSeq" id="XP_002907978.1">
    <property type="nucleotide sequence ID" value="XM_002907932.1"/>
</dbReference>
<dbReference type="GeneID" id="9479173"/>
<dbReference type="InParanoid" id="D0MV65"/>